<evidence type="ECO:0000313" key="2">
    <source>
        <dbReference type="Proteomes" id="UP000828390"/>
    </source>
</evidence>
<comment type="caution">
    <text evidence="1">The sequence shown here is derived from an EMBL/GenBank/DDBJ whole genome shotgun (WGS) entry which is preliminary data.</text>
</comment>
<protein>
    <submittedName>
        <fullName evidence="1">Uncharacterized protein</fullName>
    </submittedName>
</protein>
<dbReference type="PANTHER" id="PTHR34239">
    <property type="entry name" value="APPLE DOMAIN-CONTAINING PROTEIN"/>
    <property type="match status" value="1"/>
</dbReference>
<reference evidence="1" key="2">
    <citation type="submission" date="2020-11" db="EMBL/GenBank/DDBJ databases">
        <authorList>
            <person name="McCartney M.A."/>
            <person name="Auch B."/>
            <person name="Kono T."/>
            <person name="Mallez S."/>
            <person name="Becker A."/>
            <person name="Gohl D.M."/>
            <person name="Silverstein K.A.T."/>
            <person name="Koren S."/>
            <person name="Bechman K.B."/>
            <person name="Herman A."/>
            <person name="Abrahante J.E."/>
            <person name="Garbe J."/>
        </authorList>
    </citation>
    <scope>NUCLEOTIDE SEQUENCE</scope>
    <source>
        <strain evidence="1">Duluth1</strain>
        <tissue evidence="1">Whole animal</tissue>
    </source>
</reference>
<dbReference type="Proteomes" id="UP000828390">
    <property type="component" value="Unassembled WGS sequence"/>
</dbReference>
<name>A0A9D4QUU3_DREPO</name>
<dbReference type="PANTHER" id="PTHR34239:SF2">
    <property type="entry name" value="TRANSPOSABLE ELEMENT P TRANSPOSASE_THAP9 CONSERVED DOMAIN-CONTAINING PROTEIN"/>
    <property type="match status" value="1"/>
</dbReference>
<accession>A0A9D4QUU3</accession>
<organism evidence="1 2">
    <name type="scientific">Dreissena polymorpha</name>
    <name type="common">Zebra mussel</name>
    <name type="synonym">Mytilus polymorpha</name>
    <dbReference type="NCBI Taxonomy" id="45954"/>
    <lineage>
        <taxon>Eukaryota</taxon>
        <taxon>Metazoa</taxon>
        <taxon>Spiralia</taxon>
        <taxon>Lophotrochozoa</taxon>
        <taxon>Mollusca</taxon>
        <taxon>Bivalvia</taxon>
        <taxon>Autobranchia</taxon>
        <taxon>Heteroconchia</taxon>
        <taxon>Euheterodonta</taxon>
        <taxon>Imparidentia</taxon>
        <taxon>Neoheterodontei</taxon>
        <taxon>Myida</taxon>
        <taxon>Dreissenoidea</taxon>
        <taxon>Dreissenidae</taxon>
        <taxon>Dreissena</taxon>
    </lineage>
</organism>
<sequence>METSVIKGATILVKVVDTTAKLKAEIGNDIFSKLIDECNDVWALQGHSNNRINLARKDRLKPVINRDYNNLCNHRIPYTNFLFGDDISKSAK</sequence>
<evidence type="ECO:0000313" key="1">
    <source>
        <dbReference type="EMBL" id="KAH3844456.1"/>
    </source>
</evidence>
<dbReference type="AlphaFoldDB" id="A0A9D4QUU3"/>
<proteinExistence type="predicted"/>
<gene>
    <name evidence="1" type="ORF">DPMN_086714</name>
</gene>
<keyword evidence="2" id="KW-1185">Reference proteome</keyword>
<dbReference type="EMBL" id="JAIWYP010000003">
    <property type="protein sequence ID" value="KAH3844456.1"/>
    <property type="molecule type" value="Genomic_DNA"/>
</dbReference>
<reference evidence="1" key="1">
    <citation type="journal article" date="2019" name="bioRxiv">
        <title>The Genome of the Zebra Mussel, Dreissena polymorpha: A Resource for Invasive Species Research.</title>
        <authorList>
            <person name="McCartney M.A."/>
            <person name="Auch B."/>
            <person name="Kono T."/>
            <person name="Mallez S."/>
            <person name="Zhang Y."/>
            <person name="Obille A."/>
            <person name="Becker A."/>
            <person name="Abrahante J.E."/>
            <person name="Garbe J."/>
            <person name="Badalamenti J.P."/>
            <person name="Herman A."/>
            <person name="Mangelson H."/>
            <person name="Liachko I."/>
            <person name="Sullivan S."/>
            <person name="Sone E.D."/>
            <person name="Koren S."/>
            <person name="Silverstein K.A.T."/>
            <person name="Beckman K.B."/>
            <person name="Gohl D.M."/>
        </authorList>
    </citation>
    <scope>NUCLEOTIDE SEQUENCE</scope>
    <source>
        <strain evidence="1">Duluth1</strain>
        <tissue evidence="1">Whole animal</tissue>
    </source>
</reference>